<dbReference type="Pfam" id="PF04842">
    <property type="entry name" value="DUF639"/>
    <property type="match status" value="1"/>
</dbReference>
<evidence type="ECO:0000256" key="1">
    <source>
        <dbReference type="SAM" id="Phobius"/>
    </source>
</evidence>
<dbReference type="eggNOG" id="ENOG502QVNF">
    <property type="taxonomic scope" value="Eukaryota"/>
</dbReference>
<dbReference type="PANTHER" id="PTHR31860">
    <property type="entry name" value="HEAT-INDUCIBLE TRANSCRIPTION REPRESSOR (DUF639)-RELATED"/>
    <property type="match status" value="1"/>
</dbReference>
<keyword evidence="2" id="KW-1185">Reference proteome</keyword>
<dbReference type="Proteomes" id="UP000087171">
    <property type="component" value="Chromosome Ca3"/>
</dbReference>
<organism evidence="2 3">
    <name type="scientific">Cicer arietinum</name>
    <name type="common">Chickpea</name>
    <name type="synonym">Garbanzo</name>
    <dbReference type="NCBI Taxonomy" id="3827"/>
    <lineage>
        <taxon>Eukaryota</taxon>
        <taxon>Viridiplantae</taxon>
        <taxon>Streptophyta</taxon>
        <taxon>Embryophyta</taxon>
        <taxon>Tracheophyta</taxon>
        <taxon>Spermatophyta</taxon>
        <taxon>Magnoliopsida</taxon>
        <taxon>eudicotyledons</taxon>
        <taxon>Gunneridae</taxon>
        <taxon>Pentapetalae</taxon>
        <taxon>rosids</taxon>
        <taxon>fabids</taxon>
        <taxon>Fabales</taxon>
        <taxon>Fabaceae</taxon>
        <taxon>Papilionoideae</taxon>
        <taxon>50 kb inversion clade</taxon>
        <taxon>NPAAA clade</taxon>
        <taxon>Hologalegina</taxon>
        <taxon>IRL clade</taxon>
        <taxon>Cicereae</taxon>
        <taxon>Cicer</taxon>
    </lineage>
</organism>
<evidence type="ECO:0000313" key="3">
    <source>
        <dbReference type="RefSeq" id="XP_004493344.1"/>
    </source>
</evidence>
<keyword evidence="1" id="KW-1133">Transmembrane helix</keyword>
<dbReference type="STRING" id="3827.A0A1S2XSN3"/>
<dbReference type="OrthoDB" id="1903413at2759"/>
<evidence type="ECO:0000313" key="2">
    <source>
        <dbReference type="Proteomes" id="UP000087171"/>
    </source>
</evidence>
<reference evidence="2" key="1">
    <citation type="journal article" date="2013" name="Nat. Biotechnol.">
        <title>Draft genome sequence of chickpea (Cicer arietinum) provides a resource for trait improvement.</title>
        <authorList>
            <person name="Varshney R.K."/>
            <person name="Song C."/>
            <person name="Saxena R.K."/>
            <person name="Azam S."/>
            <person name="Yu S."/>
            <person name="Sharpe A.G."/>
            <person name="Cannon S."/>
            <person name="Baek J."/>
            <person name="Rosen B.D."/>
            <person name="Tar'an B."/>
            <person name="Millan T."/>
            <person name="Zhang X."/>
            <person name="Ramsay L.D."/>
            <person name="Iwata A."/>
            <person name="Wang Y."/>
            <person name="Nelson W."/>
            <person name="Farmer A.D."/>
            <person name="Gaur P.M."/>
            <person name="Soderlund C."/>
            <person name="Penmetsa R.V."/>
            <person name="Xu C."/>
            <person name="Bharti A.K."/>
            <person name="He W."/>
            <person name="Winter P."/>
            <person name="Zhao S."/>
            <person name="Hane J.K."/>
            <person name="Carrasquilla-Garcia N."/>
            <person name="Condie J.A."/>
            <person name="Upadhyaya H.D."/>
            <person name="Luo M.C."/>
            <person name="Thudi M."/>
            <person name="Gowda C.L."/>
            <person name="Singh N.P."/>
            <person name="Lichtenzveig J."/>
            <person name="Gali K.K."/>
            <person name="Rubio J."/>
            <person name="Nadarajan N."/>
            <person name="Dolezel J."/>
            <person name="Bansal K.C."/>
            <person name="Xu X."/>
            <person name="Edwards D."/>
            <person name="Zhang G."/>
            <person name="Kahl G."/>
            <person name="Gil J."/>
            <person name="Singh K.B."/>
            <person name="Datta S.K."/>
            <person name="Jackson S.A."/>
            <person name="Wang J."/>
            <person name="Cook D.R."/>
        </authorList>
    </citation>
    <scope>NUCLEOTIDE SEQUENCE [LARGE SCALE GENOMIC DNA]</scope>
    <source>
        <strain evidence="2">cv. CDC Frontier</strain>
    </source>
</reference>
<feature type="transmembrane region" description="Helical" evidence="1">
    <location>
        <begin position="605"/>
        <end position="631"/>
    </location>
</feature>
<dbReference type="InterPro" id="IPR006927">
    <property type="entry name" value="DUF639"/>
</dbReference>
<sequence length="678" mass="76361">MAMKLKYLSSIAEDVVTKCAQKLEISVENLVHDFEQEWNPDVGNYCKNLVEFVSGKALTELCRNNIQEEINNASFSRLSYDIMLAWERPTYYDDDHCLQEAEAKEKEEKKLNVKTTQEQDDIPLFYSDIMPLLVTNEPSVGEDAFVWLGSLVPLVADVANGRFTFESLTASTGLRLHYPAYDMFLKEMDKCIRHLQKQATPTGVELADDEYILHVEGTASSQRVVRHIGSTSWPGRLTLTNYSLYFEASGVIKYDDALKIDLSKDVEQSVKPVATGPWGAQLFDKAIVIDSTDLSEGVVLEFPELTSSTRRDHWLALIKEILFLHQFLSKYNVKCPIQTWEMHARTILGIIRLHAAREMLRISPPVPTKFLIFSLYNEIPKGDYVLEELHDSLRKVNSRQACSASSILKSMNIAGPVVSDSIVEETSPTNKSFDVLDDSPSLDSAIKQSREEEKKVLVAKATTEELKEEGVTDSVLVLTELLKPLKSVVPWLQEIFTWERPPVTLAVLAASLIITYMEWVGKIGAAFLIWVIIKMLEAREKKINEKCNEIVISRSNMASDQSTIDSIVSAQHGLYTVHEMMQITNIAMLKIWSILISKADKHANAVMVAMGGLAFLLAVIPFKFFLMGLIVQSFTMTLKTSSKSSGTGNRRLKEWWDSIPIVPIRVVDDVPPITKDAR</sequence>
<accession>A0A1S2XSN3</accession>
<dbReference type="RefSeq" id="XP_004493344.1">
    <property type="nucleotide sequence ID" value="XM_004493287.3"/>
</dbReference>
<proteinExistence type="predicted"/>
<keyword evidence="1" id="KW-0812">Transmembrane</keyword>
<reference evidence="3" key="2">
    <citation type="submission" date="2025-08" db="UniProtKB">
        <authorList>
            <consortium name="RefSeq"/>
        </authorList>
    </citation>
    <scope>IDENTIFICATION</scope>
    <source>
        <tissue evidence="3">Etiolated seedlings</tissue>
    </source>
</reference>
<keyword evidence="1" id="KW-0472">Membrane</keyword>
<name>A0A1S2XSN3_CICAR</name>
<dbReference type="PANTHER" id="PTHR31860:SF5">
    <property type="entry name" value="ARGH (DUF639)"/>
    <property type="match status" value="1"/>
</dbReference>
<dbReference type="KEGG" id="cam:101511105"/>
<dbReference type="PaxDb" id="3827-XP_004493344.1"/>
<protein>
    <submittedName>
        <fullName evidence="3">Uncharacterized protein LOC101511105</fullName>
    </submittedName>
</protein>
<feature type="transmembrane region" description="Helical" evidence="1">
    <location>
        <begin position="505"/>
        <end position="533"/>
    </location>
</feature>
<dbReference type="AlphaFoldDB" id="A0A1S2XSN3"/>
<gene>
    <name evidence="3" type="primary">LOC101511105</name>
</gene>
<dbReference type="GeneID" id="101511105"/>